<proteinExistence type="inferred from homology"/>
<dbReference type="Proteomes" id="UP000600449">
    <property type="component" value="Unassembled WGS sequence"/>
</dbReference>
<dbReference type="NCBIfam" id="NF004815">
    <property type="entry name" value="PRK06169.1"/>
    <property type="match status" value="1"/>
</dbReference>
<dbReference type="InterPro" id="IPR023631">
    <property type="entry name" value="Amidase_dom"/>
</dbReference>
<evidence type="ECO:0000313" key="4">
    <source>
        <dbReference type="Proteomes" id="UP000600449"/>
    </source>
</evidence>
<dbReference type="GO" id="GO:0003824">
    <property type="term" value="F:catalytic activity"/>
    <property type="evidence" value="ECO:0007669"/>
    <property type="project" value="InterPro"/>
</dbReference>
<feature type="domain" description="Amidase" evidence="2">
    <location>
        <begin position="25"/>
        <end position="450"/>
    </location>
</feature>
<gene>
    <name evidence="3" type="primary">amiE</name>
    <name evidence="3" type="ORF">GCM10011322_10680</name>
</gene>
<dbReference type="Pfam" id="PF01425">
    <property type="entry name" value="Amidase"/>
    <property type="match status" value="1"/>
</dbReference>
<accession>A0A917V2Q7</accession>
<reference evidence="3 4" key="1">
    <citation type="journal article" date="2014" name="Int. J. Syst. Evol. Microbiol.">
        <title>Complete genome sequence of Corynebacterium casei LMG S-19264T (=DSM 44701T), isolated from a smear-ripened cheese.</title>
        <authorList>
            <consortium name="US DOE Joint Genome Institute (JGI-PGF)"/>
            <person name="Walter F."/>
            <person name="Albersmeier A."/>
            <person name="Kalinowski J."/>
            <person name="Ruckert C."/>
        </authorList>
    </citation>
    <scope>NUCLEOTIDE SEQUENCE [LARGE SCALE GENOMIC DNA]</scope>
    <source>
        <strain evidence="3 4">CGMCC 1.9161</strain>
    </source>
</reference>
<comment type="caution">
    <text evidence="3">The sequence shown here is derived from an EMBL/GenBank/DDBJ whole genome shotgun (WGS) entry which is preliminary data.</text>
</comment>
<dbReference type="PANTHER" id="PTHR11895">
    <property type="entry name" value="TRANSAMIDASE"/>
    <property type="match status" value="1"/>
</dbReference>
<dbReference type="SUPFAM" id="SSF75304">
    <property type="entry name" value="Amidase signature (AS) enzymes"/>
    <property type="match status" value="1"/>
</dbReference>
<organism evidence="3 4">
    <name type="scientific">Salinarimonas ramus</name>
    <dbReference type="NCBI Taxonomy" id="690164"/>
    <lineage>
        <taxon>Bacteria</taxon>
        <taxon>Pseudomonadati</taxon>
        <taxon>Pseudomonadota</taxon>
        <taxon>Alphaproteobacteria</taxon>
        <taxon>Hyphomicrobiales</taxon>
        <taxon>Salinarimonadaceae</taxon>
        <taxon>Salinarimonas</taxon>
    </lineage>
</organism>
<name>A0A917V2Q7_9HYPH</name>
<dbReference type="Gene3D" id="3.90.1300.10">
    <property type="entry name" value="Amidase signature (AS) domain"/>
    <property type="match status" value="1"/>
</dbReference>
<dbReference type="RefSeq" id="WP_188910390.1">
    <property type="nucleotide sequence ID" value="NZ_BMMF01000003.1"/>
</dbReference>
<keyword evidence="4" id="KW-1185">Reference proteome</keyword>
<evidence type="ECO:0000313" key="3">
    <source>
        <dbReference type="EMBL" id="GGK26171.1"/>
    </source>
</evidence>
<sequence length="478" mass="49253">MADIHEMTAAELTAAYAAGRCSPVEVAEAVIARRDRFEGAINAFVHTDDEAAMEAARASEARWRAGMPLGSADGVPATMKGNVAVAGWEMHRGSKALPPMTPDFDAPATRRLKEAGAVLVGYTTLPELGWKGLGDSPAHGITRNPWDLSRTSGGSSAGAAAAGALGIGVLHVGTDGLGSVRIPCAFCGLAGLKPTSGRIPAFPASPMGVLAILGPMARTVADVALLFELMAIPDARDTLATAEAPPAARALLGRSLAGLKAMFSPDLGYAKGLDPDVAETCRAALAPLERAGVAVSEGDPGIEDVLDVCNVFWLAGSASIWAKMPEDRRHLCDPGFARSAEAGERLPASAYVDALATRAAFAERMRRFHEGVDLLITPTMPVGAPTVDGRPTGPAFADGFDGPWTDWSPFTYPFNLSGQPAATVPVGLTREGLPIGLQIVARRGEDALVLAAAAAIEAAIGFPALDAPRGSADGVRLA</sequence>
<dbReference type="InterPro" id="IPR036928">
    <property type="entry name" value="AS_sf"/>
</dbReference>
<dbReference type="AlphaFoldDB" id="A0A917V2Q7"/>
<evidence type="ECO:0000256" key="1">
    <source>
        <dbReference type="ARBA" id="ARBA00009199"/>
    </source>
</evidence>
<dbReference type="PANTHER" id="PTHR11895:SF7">
    <property type="entry name" value="GLUTAMYL-TRNA(GLN) AMIDOTRANSFERASE SUBUNIT A, MITOCHONDRIAL"/>
    <property type="match status" value="1"/>
</dbReference>
<dbReference type="EMBL" id="BMMF01000003">
    <property type="protein sequence ID" value="GGK26171.1"/>
    <property type="molecule type" value="Genomic_DNA"/>
</dbReference>
<protein>
    <submittedName>
        <fullName evidence="3">Amidase</fullName>
    </submittedName>
</protein>
<comment type="similarity">
    <text evidence="1">Belongs to the amidase family.</text>
</comment>
<evidence type="ECO:0000259" key="2">
    <source>
        <dbReference type="Pfam" id="PF01425"/>
    </source>
</evidence>
<dbReference type="InterPro" id="IPR000120">
    <property type="entry name" value="Amidase"/>
</dbReference>